<dbReference type="KEGG" id="ccoc:CCON33237_1013"/>
<dbReference type="EC" id="2.3.1.8" evidence="2"/>
<keyword evidence="5 8" id="KW-0012">Acyltransferase</keyword>
<evidence type="ECO:0000256" key="2">
    <source>
        <dbReference type="ARBA" id="ARBA00012707"/>
    </source>
</evidence>
<reference evidence="9" key="1">
    <citation type="submission" date="2015-08" db="EMBL/GenBank/DDBJ databases">
        <title>Comparative genomics of the Campylobacter concisus group.</title>
        <authorList>
            <person name="Miller W.G."/>
            <person name="Yee E."/>
            <person name="Chapman M.H."/>
            <person name="Huynh S."/>
            <person name="Bono J.L."/>
            <person name="On S.L.W."/>
            <person name="St Leger J."/>
            <person name="Foster G."/>
            <person name="Parker C.T."/>
        </authorList>
    </citation>
    <scope>NUCLEOTIDE SEQUENCE [LARGE SCALE GENOMIC DNA]</scope>
    <source>
        <strain evidence="9">ATCC 33237</strain>
    </source>
</reference>
<comment type="pathway">
    <text evidence="1">Metabolic intermediate biosynthesis; acetyl-CoA biosynthesis; acetyl-CoA from acetate: step 2/2.</text>
</comment>
<dbReference type="PANTHER" id="PTHR43356:SF3">
    <property type="entry name" value="PHOSPHATE ACETYLTRANSFERASE"/>
    <property type="match status" value="1"/>
</dbReference>
<dbReference type="NCBIfam" id="NF007233">
    <property type="entry name" value="PRK09653.1"/>
    <property type="match status" value="1"/>
</dbReference>
<dbReference type="Gene3D" id="3.40.50.10950">
    <property type="match status" value="1"/>
</dbReference>
<evidence type="ECO:0000256" key="6">
    <source>
        <dbReference type="ARBA" id="ARBA00031108"/>
    </source>
</evidence>
<dbReference type="RefSeq" id="WP_054196682.1">
    <property type="nucleotide sequence ID" value="NZ_CABMKQ010000047.1"/>
</dbReference>
<protein>
    <recommendedName>
        <fullName evidence="3">Phosphate acetyltransferase</fullName>
        <ecNumber evidence="2">2.3.1.8</ecNumber>
    </recommendedName>
    <alternativeName>
        <fullName evidence="6">Phosphotransacetylase</fullName>
    </alternativeName>
</protein>
<dbReference type="GeneID" id="28662690"/>
<dbReference type="Gene3D" id="3.40.50.10750">
    <property type="entry name" value="Isocitrate/Isopropylmalate dehydrogenase-like"/>
    <property type="match status" value="1"/>
</dbReference>
<evidence type="ECO:0000259" key="7">
    <source>
        <dbReference type="Pfam" id="PF01515"/>
    </source>
</evidence>
<dbReference type="GO" id="GO:0008959">
    <property type="term" value="F:phosphate acetyltransferase activity"/>
    <property type="evidence" value="ECO:0007669"/>
    <property type="project" value="UniProtKB-EC"/>
</dbReference>
<evidence type="ECO:0000256" key="3">
    <source>
        <dbReference type="ARBA" id="ARBA00021528"/>
    </source>
</evidence>
<dbReference type="NCBIfam" id="NF004167">
    <property type="entry name" value="PRK05632.1"/>
    <property type="match status" value="1"/>
</dbReference>
<gene>
    <name evidence="8" type="primary">pta</name>
    <name evidence="8" type="ORF">CCON33237_1013</name>
</gene>
<sequence length="455" mass="49473">MKSCYVFTDKNLAHLQEIIATKFKKVEIFKIIPDENDKNNLINSNEKEFFLKFIDKFEELKAKSDFVIVIGCEGFSVFGKSEINLKLARNLNAPVFDENASELKALNLNSKLLITDNFDEILNYQADIITPFKFQSLLLKRAKTANKTVVLPESDDERILKAAHIVLEKDAANIILLGLENEISKKAAACGLNLSKAKVINPEQNELTDEFAKKIYELRKHKGVDETKANALAKDKIYFATMLIHEGLADALVSGATMSTADTIRPALQIIKTKPNVSVVSGAFFMALEEEILLFADCAVTPNPSADELASITLSSAQTANAFGLSPKIAMLSYSTAESGSGPDVEFVKEAAKKASELDANLKIAAPIQFDAAVDLSVASKKMPNSDVAGHANVFIFPNLNCGNICYKAVQRSANALAVGPILQGLKKPVNDLSRGCLVEDVVNTILISAIQAGE</sequence>
<evidence type="ECO:0000256" key="5">
    <source>
        <dbReference type="ARBA" id="ARBA00023315"/>
    </source>
</evidence>
<dbReference type="Pfam" id="PF01515">
    <property type="entry name" value="PTA_PTB"/>
    <property type="match status" value="1"/>
</dbReference>
<dbReference type="PATRIC" id="fig|199.248.peg.1051"/>
<dbReference type="InterPro" id="IPR042113">
    <property type="entry name" value="P_AcTrfase_dom1"/>
</dbReference>
<dbReference type="NCBIfam" id="TIGR00651">
    <property type="entry name" value="pta"/>
    <property type="match status" value="1"/>
</dbReference>
<evidence type="ECO:0000256" key="1">
    <source>
        <dbReference type="ARBA" id="ARBA00004989"/>
    </source>
</evidence>
<organism evidence="8 9">
    <name type="scientific">Campylobacter concisus</name>
    <dbReference type="NCBI Taxonomy" id="199"/>
    <lineage>
        <taxon>Bacteria</taxon>
        <taxon>Pseudomonadati</taxon>
        <taxon>Campylobacterota</taxon>
        <taxon>Epsilonproteobacteria</taxon>
        <taxon>Campylobacterales</taxon>
        <taxon>Campylobacteraceae</taxon>
        <taxon>Campylobacter</taxon>
    </lineage>
</organism>
<evidence type="ECO:0000256" key="4">
    <source>
        <dbReference type="ARBA" id="ARBA00022679"/>
    </source>
</evidence>
<dbReference type="SUPFAM" id="SSF53659">
    <property type="entry name" value="Isocitrate/Isopropylmalate dehydrogenase-like"/>
    <property type="match status" value="1"/>
</dbReference>
<keyword evidence="4 8" id="KW-0808">Transferase</keyword>
<dbReference type="PANTHER" id="PTHR43356">
    <property type="entry name" value="PHOSPHATE ACETYLTRANSFERASE"/>
    <property type="match status" value="1"/>
</dbReference>
<proteinExistence type="predicted"/>
<dbReference type="EMBL" id="CP012541">
    <property type="protein sequence ID" value="ALF47688.1"/>
    <property type="molecule type" value="Genomic_DNA"/>
</dbReference>
<evidence type="ECO:0000313" key="8">
    <source>
        <dbReference type="EMBL" id="ALF47688.1"/>
    </source>
</evidence>
<dbReference type="InterPro" id="IPR042112">
    <property type="entry name" value="P_AcTrfase_dom2"/>
</dbReference>
<evidence type="ECO:0000313" key="9">
    <source>
        <dbReference type="Proteomes" id="UP000066049"/>
    </source>
</evidence>
<dbReference type="InterPro" id="IPR002505">
    <property type="entry name" value="PTA_PTB"/>
</dbReference>
<accession>A0A0M3V2C7</accession>
<dbReference type="AlphaFoldDB" id="A0A0M3V2C7"/>
<feature type="domain" description="Phosphate acetyl/butaryl transferase" evidence="7">
    <location>
        <begin position="134"/>
        <end position="450"/>
    </location>
</feature>
<dbReference type="InterPro" id="IPR050500">
    <property type="entry name" value="Phos_Acetyltrans/Butyryltrans"/>
</dbReference>
<name>A0A0M3V2C7_9BACT</name>
<dbReference type="InterPro" id="IPR004614">
    <property type="entry name" value="P_AcTrfase"/>
</dbReference>
<dbReference type="Proteomes" id="UP000066049">
    <property type="component" value="Chromosome"/>
</dbReference>